<evidence type="ECO:0000256" key="5">
    <source>
        <dbReference type="ARBA" id="ARBA00015522"/>
    </source>
</evidence>
<accession>A0A165HIJ5</accession>
<dbReference type="InterPro" id="IPR019002">
    <property type="entry name" value="Ribosome_biogenesis_Nop16"/>
</dbReference>
<feature type="region of interest" description="Disordered" evidence="8">
    <location>
        <begin position="53"/>
        <end position="171"/>
    </location>
</feature>
<sequence>MGRELQKKKNRSSISKVRQKPKSKKLNIKSNPIIAANWRQDETLSQNYRRLGLTAKLNRSTGGTEKDPVTGKQANDFAIRNARSDTLQPKEAQVERDPETGAILRVIPPADEKPNPLKDPLNELEDEDEQLGIQEGPNRNQRSSNSVIAALEEQAAHGIKKEPRKQSSREEEWIEKLVQKYGDDCEKMFWDRKLNPMQQSVGDLKKRVKKWKQTHGKE</sequence>
<evidence type="ECO:0000256" key="4">
    <source>
        <dbReference type="ARBA" id="ARBA00011187"/>
    </source>
</evidence>
<evidence type="ECO:0000313" key="10">
    <source>
        <dbReference type="Proteomes" id="UP000076632"/>
    </source>
</evidence>
<comment type="similarity">
    <text evidence="3">Belongs to the NOP16 family.</text>
</comment>
<dbReference type="InParanoid" id="A0A165HIJ5"/>
<dbReference type="PANTHER" id="PTHR13243:SF1">
    <property type="entry name" value="NUCLEOLAR PROTEIN 16"/>
    <property type="match status" value="1"/>
</dbReference>
<dbReference type="GO" id="GO:0030687">
    <property type="term" value="C:preribosome, large subunit precursor"/>
    <property type="evidence" value="ECO:0007669"/>
    <property type="project" value="EnsemblFungi"/>
</dbReference>
<dbReference type="EMBL" id="KV407457">
    <property type="protein sequence ID" value="KZF23571.1"/>
    <property type="molecule type" value="Genomic_DNA"/>
</dbReference>
<dbReference type="Proteomes" id="UP000076632">
    <property type="component" value="Unassembled WGS sequence"/>
</dbReference>
<dbReference type="RefSeq" id="XP_018189126.1">
    <property type="nucleotide sequence ID" value="XM_018335981.1"/>
</dbReference>
<evidence type="ECO:0000256" key="1">
    <source>
        <dbReference type="ARBA" id="ARBA00002889"/>
    </source>
</evidence>
<evidence type="ECO:0000256" key="6">
    <source>
        <dbReference type="ARBA" id="ARBA00023242"/>
    </source>
</evidence>
<dbReference type="PANTHER" id="PTHR13243">
    <property type="entry name" value="HSPC111 PROTEIN-RELATED"/>
    <property type="match status" value="1"/>
</dbReference>
<feature type="compositionally biased region" description="Basic and acidic residues" evidence="8">
    <location>
        <begin position="159"/>
        <end position="171"/>
    </location>
</feature>
<feature type="compositionally biased region" description="Basic residues" evidence="8">
    <location>
        <begin position="206"/>
        <end position="218"/>
    </location>
</feature>
<keyword evidence="10" id="KW-1185">Reference proteome</keyword>
<dbReference type="FunCoup" id="A0A165HIJ5">
    <property type="interactions" value="258"/>
</dbReference>
<dbReference type="GO" id="GO:0005730">
    <property type="term" value="C:nucleolus"/>
    <property type="evidence" value="ECO:0007669"/>
    <property type="project" value="UniProtKB-SubCell"/>
</dbReference>
<dbReference type="STRING" id="1328760.A0A165HIJ5"/>
<organism evidence="9 10">
    <name type="scientific">Xylona heveae (strain CBS 132557 / TC161)</name>
    <dbReference type="NCBI Taxonomy" id="1328760"/>
    <lineage>
        <taxon>Eukaryota</taxon>
        <taxon>Fungi</taxon>
        <taxon>Dikarya</taxon>
        <taxon>Ascomycota</taxon>
        <taxon>Pezizomycotina</taxon>
        <taxon>Xylonomycetes</taxon>
        <taxon>Xylonales</taxon>
        <taxon>Xylonaceae</taxon>
        <taxon>Xylona</taxon>
    </lineage>
</organism>
<keyword evidence="7" id="KW-0687">Ribonucleoprotein</keyword>
<gene>
    <name evidence="9" type="ORF">L228DRAFT_282282</name>
</gene>
<dbReference type="GO" id="GO:0042273">
    <property type="term" value="P:ribosomal large subunit biogenesis"/>
    <property type="evidence" value="ECO:0007669"/>
    <property type="project" value="EnsemblFungi"/>
</dbReference>
<comment type="function">
    <text evidence="1">Involved in the biogenesis of the 60S ribosomal subunit.</text>
</comment>
<evidence type="ECO:0000256" key="8">
    <source>
        <dbReference type="SAM" id="MobiDB-lite"/>
    </source>
</evidence>
<evidence type="ECO:0000256" key="7">
    <source>
        <dbReference type="ARBA" id="ARBA00023274"/>
    </source>
</evidence>
<keyword evidence="6" id="KW-0539">Nucleus</keyword>
<feature type="region of interest" description="Disordered" evidence="8">
    <location>
        <begin position="197"/>
        <end position="218"/>
    </location>
</feature>
<reference evidence="9 10" key="1">
    <citation type="journal article" date="2016" name="Fungal Biol.">
        <title>The genome of Xylona heveae provides a window into fungal endophytism.</title>
        <authorList>
            <person name="Gazis R."/>
            <person name="Kuo A."/>
            <person name="Riley R."/>
            <person name="LaButti K."/>
            <person name="Lipzen A."/>
            <person name="Lin J."/>
            <person name="Amirebrahimi M."/>
            <person name="Hesse C.N."/>
            <person name="Spatafora J.W."/>
            <person name="Henrissat B."/>
            <person name="Hainaut M."/>
            <person name="Grigoriev I.V."/>
            <person name="Hibbett D.S."/>
        </authorList>
    </citation>
    <scope>NUCLEOTIDE SEQUENCE [LARGE SCALE GENOMIC DNA]</scope>
    <source>
        <strain evidence="9 10">TC161</strain>
    </source>
</reference>
<dbReference type="AlphaFoldDB" id="A0A165HIJ5"/>
<dbReference type="OMA" id="MQQTEAD"/>
<proteinExistence type="inferred from homology"/>
<comment type="subunit">
    <text evidence="4">Component of the pre-66S ribosomal particle.</text>
</comment>
<dbReference type="GeneID" id="28901118"/>
<comment type="subcellular location">
    <subcellularLocation>
        <location evidence="2">Nucleus</location>
        <location evidence="2">Nucleolus</location>
    </subcellularLocation>
</comment>
<feature type="compositionally biased region" description="Polar residues" evidence="8">
    <location>
        <begin position="137"/>
        <end position="147"/>
    </location>
</feature>
<evidence type="ECO:0000313" key="9">
    <source>
        <dbReference type="EMBL" id="KZF23571.1"/>
    </source>
</evidence>
<protein>
    <recommendedName>
        <fullName evidence="5">Nucleolar protein 16</fullName>
    </recommendedName>
</protein>
<feature type="region of interest" description="Disordered" evidence="8">
    <location>
        <begin position="1"/>
        <end position="30"/>
    </location>
</feature>
<name>A0A165HIJ5_XYLHT</name>
<dbReference type="OrthoDB" id="285729at2759"/>
<evidence type="ECO:0000256" key="3">
    <source>
        <dbReference type="ARBA" id="ARBA00008479"/>
    </source>
</evidence>
<dbReference type="Pfam" id="PF09420">
    <property type="entry name" value="Nop16"/>
    <property type="match status" value="1"/>
</dbReference>
<feature type="compositionally biased region" description="Basic residues" evidence="8">
    <location>
        <begin position="8"/>
        <end position="27"/>
    </location>
</feature>
<evidence type="ECO:0000256" key="2">
    <source>
        <dbReference type="ARBA" id="ARBA00004604"/>
    </source>
</evidence>